<evidence type="ECO:0000313" key="2">
    <source>
        <dbReference type="Proteomes" id="UP000322927"/>
    </source>
</evidence>
<evidence type="ECO:0000313" key="1">
    <source>
        <dbReference type="EMBL" id="QES38576.1"/>
    </source>
</evidence>
<dbReference type="AlphaFoldDB" id="A0A5P2C772"/>
<name>A0A5P2C772_STRVZ</name>
<gene>
    <name evidence="1" type="ORF">DEJ48_38835</name>
</gene>
<protein>
    <submittedName>
        <fullName evidence="1">Uncharacterized protein</fullName>
    </submittedName>
</protein>
<dbReference type="EMBL" id="CP029192">
    <property type="protein sequence ID" value="QES38576.1"/>
    <property type="molecule type" value="Genomic_DNA"/>
</dbReference>
<sequence length="294" mass="32195">MSCWRVGGEVAEWSVGDYLLAHALDQLAQANWMFATVNQDEDADPLDPPQPVPRPGVASLPEDAGVVRHAIPAAPRLAAVQLAAFFSWPSRRDGGRAMICGTVWIRRGSLVNGPEQQWSSWRSREILIRADGDSAPIPLEIRGVFGAQLDAHIMQRTATTQKAGYGSTMWGRSRQRIVLPSDFNSLRLFRHGGKATFTGVGGWKVRRLAEEEVELVTGEMSGEGPWVLRVADGVKKWLRITWNKGQYAGVLTHFGPAFGAGKELSAPNHTHETISVTGPGFVLLNAQHWSLTTD</sequence>
<accession>A0A5P2C772</accession>
<reference evidence="1 2" key="1">
    <citation type="submission" date="2018-05" db="EMBL/GenBank/DDBJ databases">
        <title>Streptomyces venezuelae.</title>
        <authorList>
            <person name="Kim W."/>
            <person name="Lee N."/>
            <person name="Cho B.-K."/>
        </authorList>
    </citation>
    <scope>NUCLEOTIDE SEQUENCE [LARGE SCALE GENOMIC DNA]</scope>
    <source>
        <strain evidence="1 2">ATCC 14584</strain>
    </source>
</reference>
<dbReference type="Proteomes" id="UP000322927">
    <property type="component" value="Chromosome"/>
</dbReference>
<proteinExistence type="predicted"/>
<organism evidence="1 2">
    <name type="scientific">Streptomyces venezuelae</name>
    <dbReference type="NCBI Taxonomy" id="54571"/>
    <lineage>
        <taxon>Bacteria</taxon>
        <taxon>Bacillati</taxon>
        <taxon>Actinomycetota</taxon>
        <taxon>Actinomycetes</taxon>
        <taxon>Kitasatosporales</taxon>
        <taxon>Streptomycetaceae</taxon>
        <taxon>Streptomyces</taxon>
    </lineage>
</organism>